<evidence type="ECO:0000313" key="3">
    <source>
        <dbReference type="Proteomes" id="UP000070700"/>
    </source>
</evidence>
<accession>A0A194XSU9</accession>
<dbReference type="AlphaFoldDB" id="A0A194XSU9"/>
<dbReference type="Proteomes" id="UP000070700">
    <property type="component" value="Unassembled WGS sequence"/>
</dbReference>
<keyword evidence="3" id="KW-1185">Reference proteome</keyword>
<evidence type="ECO:0000256" key="1">
    <source>
        <dbReference type="SAM" id="MobiDB-lite"/>
    </source>
</evidence>
<dbReference type="STRING" id="149040.A0A194XSU9"/>
<feature type="compositionally biased region" description="Low complexity" evidence="1">
    <location>
        <begin position="213"/>
        <end position="233"/>
    </location>
</feature>
<dbReference type="KEGG" id="psco:LY89DRAFT_728133"/>
<feature type="region of interest" description="Disordered" evidence="1">
    <location>
        <begin position="1"/>
        <end position="33"/>
    </location>
</feature>
<gene>
    <name evidence="2" type="ORF">LY89DRAFT_728133</name>
</gene>
<dbReference type="EMBL" id="KQ947405">
    <property type="protein sequence ID" value="KUJ23380.1"/>
    <property type="molecule type" value="Genomic_DNA"/>
</dbReference>
<feature type="region of interest" description="Disordered" evidence="1">
    <location>
        <begin position="256"/>
        <end position="463"/>
    </location>
</feature>
<sequence length="463" mass="50498">MSPTKEKFEASVESQMDEAAANHPEHGLVLPGNEQKPGPLDAMAYNVVDDSLYNVLHDLLMSTYREEKIARCNTAAILLEEKAQKALDPESSSTLDSLNIQAGQAKIKTETAYFDVDGNTSLLQDEHVPFPPVLEAVPIVYCLNCRLPRFPYPTEGVGSREPDAETVYCKKHVYVKNHPADIYNQRYTIDQKGPGRGNGRKKDKAQELTPNGSQDSPAPSPPSNNQNQQVPLNHSKCPLNCGRHIAIKKMGWHLQREHANGSRTSSKAAMEKIQKTNGYTSSRSRNSTPAPANGSKGRTSPNKRDLDDFDSDESPQKPKKARNGATKPKVPSTSKTSSQISNSNLNHVETHASDDEYDDGDDRRDGDFGSTAAKAKRKDKTAAKPTKSKVTKDTMKNGNASKLEKKPKKTGGKTPAPASKKPRPVTPPDSKATVKPEVNGQEKKEHSGPRGSSESSQTLSSPN</sequence>
<feature type="compositionally biased region" description="Basic and acidic residues" evidence="1">
    <location>
        <begin position="1"/>
        <end position="10"/>
    </location>
</feature>
<reference evidence="2 3" key="1">
    <citation type="submission" date="2015-10" db="EMBL/GenBank/DDBJ databases">
        <title>Full genome of DAOMC 229536 Phialocephala scopiformis, a fungal endophyte of spruce producing the potent anti-insectan compound rugulosin.</title>
        <authorList>
            <consortium name="DOE Joint Genome Institute"/>
            <person name="Walker A.K."/>
            <person name="Frasz S.L."/>
            <person name="Seifert K.A."/>
            <person name="Miller J.D."/>
            <person name="Mondo S.J."/>
            <person name="Labutti K."/>
            <person name="Lipzen A."/>
            <person name="Dockter R."/>
            <person name="Kennedy M."/>
            <person name="Grigoriev I.V."/>
            <person name="Spatafora J.W."/>
        </authorList>
    </citation>
    <scope>NUCLEOTIDE SEQUENCE [LARGE SCALE GENOMIC DNA]</scope>
    <source>
        <strain evidence="2 3">CBS 120377</strain>
    </source>
</reference>
<organism evidence="2 3">
    <name type="scientific">Mollisia scopiformis</name>
    <name type="common">Conifer needle endophyte fungus</name>
    <name type="synonym">Phialocephala scopiformis</name>
    <dbReference type="NCBI Taxonomy" id="149040"/>
    <lineage>
        <taxon>Eukaryota</taxon>
        <taxon>Fungi</taxon>
        <taxon>Dikarya</taxon>
        <taxon>Ascomycota</taxon>
        <taxon>Pezizomycotina</taxon>
        <taxon>Leotiomycetes</taxon>
        <taxon>Helotiales</taxon>
        <taxon>Mollisiaceae</taxon>
        <taxon>Mollisia</taxon>
    </lineage>
</organism>
<feature type="compositionally biased region" description="Polar residues" evidence="1">
    <location>
        <begin position="275"/>
        <end position="300"/>
    </location>
</feature>
<feature type="compositionally biased region" description="Polar residues" evidence="1">
    <location>
        <begin position="450"/>
        <end position="463"/>
    </location>
</feature>
<dbReference type="OrthoDB" id="21557at2759"/>
<evidence type="ECO:0000313" key="2">
    <source>
        <dbReference type="EMBL" id="KUJ23380.1"/>
    </source>
</evidence>
<feature type="region of interest" description="Disordered" evidence="1">
    <location>
        <begin position="185"/>
        <end position="236"/>
    </location>
</feature>
<dbReference type="RefSeq" id="XP_018077735.1">
    <property type="nucleotide sequence ID" value="XM_018219234.1"/>
</dbReference>
<feature type="compositionally biased region" description="Low complexity" evidence="1">
    <location>
        <begin position="326"/>
        <end position="344"/>
    </location>
</feature>
<dbReference type="GeneID" id="28828960"/>
<dbReference type="InParanoid" id="A0A194XSU9"/>
<proteinExistence type="predicted"/>
<protein>
    <submittedName>
        <fullName evidence="2">Uncharacterized protein</fullName>
    </submittedName>
</protein>
<name>A0A194XSU9_MOLSC</name>